<accession>A0ABS8S138</accession>
<proteinExistence type="predicted"/>
<feature type="non-terminal residue" evidence="1">
    <location>
        <position position="1"/>
    </location>
</feature>
<dbReference type="Proteomes" id="UP000823775">
    <property type="component" value="Unassembled WGS sequence"/>
</dbReference>
<organism evidence="1 2">
    <name type="scientific">Datura stramonium</name>
    <name type="common">Jimsonweed</name>
    <name type="synonym">Common thornapple</name>
    <dbReference type="NCBI Taxonomy" id="4076"/>
    <lineage>
        <taxon>Eukaryota</taxon>
        <taxon>Viridiplantae</taxon>
        <taxon>Streptophyta</taxon>
        <taxon>Embryophyta</taxon>
        <taxon>Tracheophyta</taxon>
        <taxon>Spermatophyta</taxon>
        <taxon>Magnoliopsida</taxon>
        <taxon>eudicotyledons</taxon>
        <taxon>Gunneridae</taxon>
        <taxon>Pentapetalae</taxon>
        <taxon>asterids</taxon>
        <taxon>lamiids</taxon>
        <taxon>Solanales</taxon>
        <taxon>Solanaceae</taxon>
        <taxon>Solanoideae</taxon>
        <taxon>Datureae</taxon>
        <taxon>Datura</taxon>
    </lineage>
</organism>
<comment type="caution">
    <text evidence="1">The sequence shown here is derived from an EMBL/GenBank/DDBJ whole genome shotgun (WGS) entry which is preliminary data.</text>
</comment>
<reference evidence="1 2" key="1">
    <citation type="journal article" date="2021" name="BMC Genomics">
        <title>Datura genome reveals duplications of psychoactive alkaloid biosynthetic genes and high mutation rate following tissue culture.</title>
        <authorList>
            <person name="Rajewski A."/>
            <person name="Carter-House D."/>
            <person name="Stajich J."/>
            <person name="Litt A."/>
        </authorList>
    </citation>
    <scope>NUCLEOTIDE SEQUENCE [LARGE SCALE GENOMIC DNA]</scope>
    <source>
        <strain evidence="1">AR-01</strain>
    </source>
</reference>
<keyword evidence="2" id="KW-1185">Reference proteome</keyword>
<feature type="non-terminal residue" evidence="1">
    <location>
        <position position="72"/>
    </location>
</feature>
<gene>
    <name evidence="1" type="ORF">HAX54_014496</name>
</gene>
<name>A0ABS8S138_DATST</name>
<evidence type="ECO:0000313" key="1">
    <source>
        <dbReference type="EMBL" id="MCD7451970.1"/>
    </source>
</evidence>
<evidence type="ECO:0000313" key="2">
    <source>
        <dbReference type="Proteomes" id="UP000823775"/>
    </source>
</evidence>
<sequence>HRKGVDDGRESGMRLDRRACGGRHYPVEARRQKFRFLNICLEINSGFSLKLRDRASKFHGNFQTSSREFLLI</sequence>
<dbReference type="EMBL" id="JACEIK010000190">
    <property type="protein sequence ID" value="MCD7451970.1"/>
    <property type="molecule type" value="Genomic_DNA"/>
</dbReference>
<protein>
    <submittedName>
        <fullName evidence="1">Uncharacterized protein</fullName>
    </submittedName>
</protein>